<keyword evidence="4" id="KW-1185">Reference proteome</keyword>
<name>A0A8J1TR73_OWEFU</name>
<feature type="region of interest" description="Disordered" evidence="1">
    <location>
        <begin position="489"/>
        <end position="531"/>
    </location>
</feature>
<dbReference type="InterPro" id="IPR001212">
    <property type="entry name" value="Somatomedin_B_dom"/>
</dbReference>
<evidence type="ECO:0000313" key="3">
    <source>
        <dbReference type="EMBL" id="CAH1775978.1"/>
    </source>
</evidence>
<comment type="caution">
    <text evidence="3">The sequence shown here is derived from an EMBL/GenBank/DDBJ whole genome shotgun (WGS) entry which is preliminary data.</text>
</comment>
<sequence>MVQNRKIAVLYGLIVLCDVIEQSQGIVSSESLRSNDNQANWKQNTTRSCTLDQNITSESCTATGTCINRCGESLPEPMFSSDLPACSCDKHCVNYKDCCSDFITECPAEVIQAKAVKDDNFEATCIKMENFDSWVISYCAAGYTNTAVIEKCKSNATDPISRIPAYDRNNDIYYKNIYCALCSGVTSISFWDTYGICSSELMINSMNMNSIESILDAKMSFCTLYRFPNIWDDSFNVRYCAGEAINECEEGCTDPTAVELCNKGYQQIVSTKTLNFKNEYCARCNPSLINKTQAGIKCGIKYDSQTDHLDLTKGQYNYNLFMYYNPTNLDKKESPDNVKFEFYVSPNVYDMGEIRFWCNILTNKCKYTACATHYKLVGEECRLKDLLVKIFVTLIGDLKDFNVLLVLPLYGPLKHERVANHTNVTVQIMLPQDTSIEKMNDYMANITTVIEGCVDAGVIEYTLPENDTVIETPVSPYSFEISTSSVLIDDPTTDDLPMDDLSKDDTSTEVANTDKDEDQQENATTTGHTTSNKASYIETGQLYLIAIALVGKVLMDK</sequence>
<protein>
    <submittedName>
        <fullName evidence="3">Uncharacterized protein</fullName>
    </submittedName>
</protein>
<evidence type="ECO:0000313" key="4">
    <source>
        <dbReference type="Proteomes" id="UP000749559"/>
    </source>
</evidence>
<dbReference type="PANTHER" id="PTHR45902">
    <property type="entry name" value="LATROPHILIN RECEPTOR-LIKE PROTEIN A"/>
    <property type="match status" value="1"/>
</dbReference>
<reference evidence="3" key="1">
    <citation type="submission" date="2022-03" db="EMBL/GenBank/DDBJ databases">
        <authorList>
            <person name="Martin C."/>
        </authorList>
    </citation>
    <scope>NUCLEOTIDE SEQUENCE</scope>
</reference>
<dbReference type="SUPFAM" id="SSF90188">
    <property type="entry name" value="Somatomedin B domain"/>
    <property type="match status" value="1"/>
</dbReference>
<evidence type="ECO:0000256" key="2">
    <source>
        <dbReference type="SAM" id="SignalP"/>
    </source>
</evidence>
<feature type="signal peptide" evidence="2">
    <location>
        <begin position="1"/>
        <end position="25"/>
    </location>
</feature>
<dbReference type="EMBL" id="CAIIXF020000001">
    <property type="protein sequence ID" value="CAH1775978.1"/>
    <property type="molecule type" value="Genomic_DNA"/>
</dbReference>
<keyword evidence="2" id="KW-0732">Signal</keyword>
<dbReference type="InterPro" id="IPR036024">
    <property type="entry name" value="Somatomedin_B-like_dom_sf"/>
</dbReference>
<dbReference type="OrthoDB" id="6155123at2759"/>
<gene>
    <name evidence="3" type="ORF">OFUS_LOCUS3210</name>
</gene>
<accession>A0A8J1TR73</accession>
<proteinExistence type="predicted"/>
<organism evidence="3 4">
    <name type="scientific">Owenia fusiformis</name>
    <name type="common">Polychaete worm</name>
    <dbReference type="NCBI Taxonomy" id="6347"/>
    <lineage>
        <taxon>Eukaryota</taxon>
        <taxon>Metazoa</taxon>
        <taxon>Spiralia</taxon>
        <taxon>Lophotrochozoa</taxon>
        <taxon>Annelida</taxon>
        <taxon>Polychaeta</taxon>
        <taxon>Sedentaria</taxon>
        <taxon>Canalipalpata</taxon>
        <taxon>Sabellida</taxon>
        <taxon>Oweniida</taxon>
        <taxon>Oweniidae</taxon>
        <taxon>Owenia</taxon>
    </lineage>
</organism>
<dbReference type="Gene3D" id="4.10.410.20">
    <property type="match status" value="1"/>
</dbReference>
<dbReference type="Pfam" id="PF01033">
    <property type="entry name" value="Somatomedin_B"/>
    <property type="match status" value="1"/>
</dbReference>
<feature type="compositionally biased region" description="Polar residues" evidence="1">
    <location>
        <begin position="521"/>
        <end position="531"/>
    </location>
</feature>
<dbReference type="PROSITE" id="PS00524">
    <property type="entry name" value="SMB_1"/>
    <property type="match status" value="1"/>
</dbReference>
<dbReference type="AlphaFoldDB" id="A0A8J1TR73"/>
<dbReference type="PANTHER" id="PTHR45902:SF1">
    <property type="entry name" value="LATROPHILIN RECEPTOR-LIKE PROTEIN A"/>
    <property type="match status" value="1"/>
</dbReference>
<evidence type="ECO:0000256" key="1">
    <source>
        <dbReference type="SAM" id="MobiDB-lite"/>
    </source>
</evidence>
<dbReference type="Proteomes" id="UP000749559">
    <property type="component" value="Unassembled WGS sequence"/>
</dbReference>
<dbReference type="InterPro" id="IPR053231">
    <property type="entry name" value="GPCR_LN-TM7"/>
</dbReference>
<dbReference type="PROSITE" id="PS50958">
    <property type="entry name" value="SMB_2"/>
    <property type="match status" value="1"/>
</dbReference>
<feature type="chain" id="PRO_5043781214" evidence="2">
    <location>
        <begin position="26"/>
        <end position="557"/>
    </location>
</feature>
<dbReference type="SMART" id="SM00201">
    <property type="entry name" value="SO"/>
    <property type="match status" value="1"/>
</dbReference>